<reference evidence="4" key="1">
    <citation type="journal article" date="2019" name="Int. J. Syst. Evol. Microbiol.">
        <title>The Global Catalogue of Microorganisms (GCM) 10K type strain sequencing project: providing services to taxonomists for standard genome sequencing and annotation.</title>
        <authorList>
            <consortium name="The Broad Institute Genomics Platform"/>
            <consortium name="The Broad Institute Genome Sequencing Center for Infectious Disease"/>
            <person name="Wu L."/>
            <person name="Ma J."/>
        </authorList>
    </citation>
    <scope>NUCLEOTIDE SEQUENCE [LARGE SCALE GENOMIC DNA]</scope>
    <source>
        <strain evidence="4">JCM 17250</strain>
    </source>
</reference>
<gene>
    <name evidence="3" type="ORF">GCM10022410_18970</name>
</gene>
<dbReference type="Pfam" id="PF13649">
    <property type="entry name" value="Methyltransf_25"/>
    <property type="match status" value="1"/>
</dbReference>
<evidence type="ECO:0000313" key="3">
    <source>
        <dbReference type="EMBL" id="GAA4073961.1"/>
    </source>
</evidence>
<dbReference type="InterPro" id="IPR041698">
    <property type="entry name" value="Methyltransf_25"/>
</dbReference>
<evidence type="ECO:0000256" key="1">
    <source>
        <dbReference type="ARBA" id="ARBA00022679"/>
    </source>
</evidence>
<dbReference type="SUPFAM" id="SSF53335">
    <property type="entry name" value="S-adenosyl-L-methionine-dependent methyltransferases"/>
    <property type="match status" value="1"/>
</dbReference>
<dbReference type="Proteomes" id="UP001501734">
    <property type="component" value="Unassembled WGS sequence"/>
</dbReference>
<keyword evidence="1" id="KW-0808">Transferase</keyword>
<sequence>MTYRQLASLYDFLMADAPYDQWADFTERFVDQKLTNQQIKILDLGCGTGQVTWRLAKRGYQLTGIDLSEDMLTEAAAIAMEKNLNIQWLQQDITELEGLAGFDLVTSYCDVINYITDQDKLASAFERIYHSLNQDGIFLFDVHSMKHVKNEMVDQLFSEVYDDLAYIWFCYPGEHEGEMTHELTFFLEESGKYQRFDEFHHQRTYPVTTYLQMLHDTGFKEIQLFADFQNQPITELNSEIEGDRIFFACRK</sequence>
<feature type="domain" description="Methyltransferase" evidence="2">
    <location>
        <begin position="41"/>
        <end position="136"/>
    </location>
</feature>
<dbReference type="Gene3D" id="2.20.25.110">
    <property type="entry name" value="S-adenosyl-L-methionine-dependent methyltransferases"/>
    <property type="match status" value="1"/>
</dbReference>
<dbReference type="Gene3D" id="3.40.50.150">
    <property type="entry name" value="Vaccinia Virus protein VP39"/>
    <property type="match status" value="1"/>
</dbReference>
<evidence type="ECO:0000313" key="4">
    <source>
        <dbReference type="Proteomes" id="UP001501734"/>
    </source>
</evidence>
<keyword evidence="3" id="KW-0489">Methyltransferase</keyword>
<protein>
    <submittedName>
        <fullName evidence="3">Class I SAM-dependent methyltransferase</fullName>
    </submittedName>
</protein>
<dbReference type="PANTHER" id="PTHR43861">
    <property type="entry name" value="TRANS-ACONITATE 2-METHYLTRANSFERASE-RELATED"/>
    <property type="match status" value="1"/>
</dbReference>
<dbReference type="CDD" id="cd02440">
    <property type="entry name" value="AdoMet_MTases"/>
    <property type="match status" value="1"/>
</dbReference>
<dbReference type="InterPro" id="IPR029063">
    <property type="entry name" value="SAM-dependent_MTases_sf"/>
</dbReference>
<dbReference type="RefSeq" id="WP_344912570.1">
    <property type="nucleotide sequence ID" value="NZ_BAABDL010000104.1"/>
</dbReference>
<name>A0ABP7VT98_9BACI</name>
<dbReference type="GO" id="GO:0008168">
    <property type="term" value="F:methyltransferase activity"/>
    <property type="evidence" value="ECO:0007669"/>
    <property type="project" value="UniProtKB-KW"/>
</dbReference>
<proteinExistence type="predicted"/>
<dbReference type="GO" id="GO:0032259">
    <property type="term" value="P:methylation"/>
    <property type="evidence" value="ECO:0007669"/>
    <property type="project" value="UniProtKB-KW"/>
</dbReference>
<comment type="caution">
    <text evidence="3">The sequence shown here is derived from an EMBL/GenBank/DDBJ whole genome shotgun (WGS) entry which is preliminary data.</text>
</comment>
<accession>A0ABP7VT98</accession>
<organism evidence="3 4">
    <name type="scientific">Amphibacillus indicireducens</name>
    <dbReference type="NCBI Taxonomy" id="1076330"/>
    <lineage>
        <taxon>Bacteria</taxon>
        <taxon>Bacillati</taxon>
        <taxon>Bacillota</taxon>
        <taxon>Bacilli</taxon>
        <taxon>Bacillales</taxon>
        <taxon>Bacillaceae</taxon>
        <taxon>Amphibacillus</taxon>
    </lineage>
</organism>
<evidence type="ECO:0000259" key="2">
    <source>
        <dbReference type="Pfam" id="PF13649"/>
    </source>
</evidence>
<dbReference type="EMBL" id="BAABDL010000104">
    <property type="protein sequence ID" value="GAA4073961.1"/>
    <property type="molecule type" value="Genomic_DNA"/>
</dbReference>
<keyword evidence="4" id="KW-1185">Reference proteome</keyword>